<dbReference type="RefSeq" id="WP_034836910.1">
    <property type="nucleotide sequence ID" value="NZ_JOKH01000003.1"/>
</dbReference>
<comment type="caution">
    <text evidence="2">The sequence shown here is derived from an EMBL/GenBank/DDBJ whole genome shotgun (WGS) entry which is preliminary data.</text>
</comment>
<organism evidence="2 3">
    <name type="scientific">Endozoicomonas numazuensis</name>
    <dbReference type="NCBI Taxonomy" id="1137799"/>
    <lineage>
        <taxon>Bacteria</taxon>
        <taxon>Pseudomonadati</taxon>
        <taxon>Pseudomonadota</taxon>
        <taxon>Gammaproteobacteria</taxon>
        <taxon>Oceanospirillales</taxon>
        <taxon>Endozoicomonadaceae</taxon>
        <taxon>Endozoicomonas</taxon>
    </lineage>
</organism>
<feature type="signal peptide" evidence="1">
    <location>
        <begin position="1"/>
        <end position="22"/>
    </location>
</feature>
<feature type="chain" id="PRO_5001760789" description="Rap1a immunity protein domain-containing protein" evidence="1">
    <location>
        <begin position="23"/>
        <end position="115"/>
    </location>
</feature>
<dbReference type="eggNOG" id="ENOG5033N6P">
    <property type="taxonomic scope" value="Bacteria"/>
</dbReference>
<reference evidence="2 3" key="1">
    <citation type="submission" date="2014-06" db="EMBL/GenBank/DDBJ databases">
        <title>Whole Genome Sequences of Three Symbiotic Endozoicomonas Bacteria.</title>
        <authorList>
            <person name="Neave M.J."/>
            <person name="Apprill A."/>
            <person name="Voolstra C.R."/>
        </authorList>
    </citation>
    <scope>NUCLEOTIDE SEQUENCE [LARGE SCALE GENOMIC DNA]</scope>
    <source>
        <strain evidence="2 3">DSM 25634</strain>
    </source>
</reference>
<accession>A0A081NF57</accession>
<evidence type="ECO:0000313" key="2">
    <source>
        <dbReference type="EMBL" id="KEQ17080.1"/>
    </source>
</evidence>
<keyword evidence="3" id="KW-1185">Reference proteome</keyword>
<protein>
    <recommendedName>
        <fullName evidence="4">Rap1a immunity protein domain-containing protein</fullName>
    </recommendedName>
</protein>
<keyword evidence="1" id="KW-0732">Signal</keyword>
<dbReference type="Proteomes" id="UP000028073">
    <property type="component" value="Unassembled WGS sequence"/>
</dbReference>
<dbReference type="AlphaFoldDB" id="A0A081NF57"/>
<evidence type="ECO:0000313" key="3">
    <source>
        <dbReference type="Proteomes" id="UP000028073"/>
    </source>
</evidence>
<dbReference type="OrthoDB" id="6462897at2"/>
<name>A0A081NF57_9GAMM</name>
<evidence type="ECO:0008006" key="4">
    <source>
        <dbReference type="Google" id="ProtNLM"/>
    </source>
</evidence>
<evidence type="ECO:0000256" key="1">
    <source>
        <dbReference type="SAM" id="SignalP"/>
    </source>
</evidence>
<dbReference type="EMBL" id="JOKH01000003">
    <property type="protein sequence ID" value="KEQ17080.1"/>
    <property type="molecule type" value="Genomic_DNA"/>
</dbReference>
<sequence>MLRKLSLAVVLLTTFFSINAVAGNSVTISAYKNLNEKHLNSLKLHINGVGQGFLWSNNIEGRKPFYCSPGKLALNADNYMQIIDSQIPLYEKSGKDFPIEMLLLFGLQEAFPCKS</sequence>
<gene>
    <name evidence="2" type="ORF">GZ78_14410</name>
</gene>
<proteinExistence type="predicted"/>